<sequence>MATLRQLEYFVAIVDEGSFTSAAAALKITQPGLSHQFQALEKDVGGRLLDRLPRSIRLTAAGRAMLPSARATLADATRAVTAARRATGVASGELQLATLYSISYGILPTALSLWRSRHPDVHITLFEHQHTTELAAAMAAGQADLAIGPPPPNWEGTIRHLGTEEFILVTHPGDPVAPVSGTSVRFVDLADQEWVHFTSNSGLANVLDQACADAGFHPRVAVRTQQAPFAANFAAAGLGLTLVPGNIIPPYFEGLLLRPEPPVMRPLTAYARSSPDPIAHAFLDMLSEEIPLTPRHIRERFANPHAL</sequence>
<comment type="caution">
    <text evidence="6">The sequence shown here is derived from an EMBL/GenBank/DDBJ whole genome shotgun (WGS) entry which is preliminary data.</text>
</comment>
<accession>A0ABW8CG86</accession>
<feature type="domain" description="HTH lysR-type" evidence="5">
    <location>
        <begin position="1"/>
        <end position="59"/>
    </location>
</feature>
<dbReference type="RefSeq" id="WP_399656153.1">
    <property type="nucleotide sequence ID" value="NZ_JBITYG010000012.1"/>
</dbReference>
<dbReference type="Gene3D" id="1.10.10.10">
    <property type="entry name" value="Winged helix-like DNA-binding domain superfamily/Winged helix DNA-binding domain"/>
    <property type="match status" value="1"/>
</dbReference>
<dbReference type="Gene3D" id="3.40.190.10">
    <property type="entry name" value="Periplasmic binding protein-like II"/>
    <property type="match status" value="2"/>
</dbReference>
<reference evidence="6 7" key="1">
    <citation type="submission" date="2024-10" db="EMBL/GenBank/DDBJ databases">
        <title>The Natural Products Discovery Center: Release of the First 8490 Sequenced Strains for Exploring Actinobacteria Biosynthetic Diversity.</title>
        <authorList>
            <person name="Kalkreuter E."/>
            <person name="Kautsar S.A."/>
            <person name="Yang D."/>
            <person name="Bader C.D."/>
            <person name="Teijaro C.N."/>
            <person name="Fluegel L."/>
            <person name="Davis C.M."/>
            <person name="Simpson J.R."/>
            <person name="Lauterbach L."/>
            <person name="Steele A.D."/>
            <person name="Gui C."/>
            <person name="Meng S."/>
            <person name="Li G."/>
            <person name="Viehrig K."/>
            <person name="Ye F."/>
            <person name="Su P."/>
            <person name="Kiefer A.F."/>
            <person name="Nichols A."/>
            <person name="Cepeda A.J."/>
            <person name="Yan W."/>
            <person name="Fan B."/>
            <person name="Jiang Y."/>
            <person name="Adhikari A."/>
            <person name="Zheng C.-J."/>
            <person name="Schuster L."/>
            <person name="Cowan T.M."/>
            <person name="Smanski M.J."/>
            <person name="Chevrette M.G."/>
            <person name="De Carvalho L.P.S."/>
            <person name="Shen B."/>
        </authorList>
    </citation>
    <scope>NUCLEOTIDE SEQUENCE [LARGE SCALE GENOMIC DNA]</scope>
    <source>
        <strain evidence="6 7">NPDC053399</strain>
    </source>
</reference>
<name>A0ABW8CG86_9ACTN</name>
<dbReference type="InterPro" id="IPR036390">
    <property type="entry name" value="WH_DNA-bd_sf"/>
</dbReference>
<organism evidence="6 7">
    <name type="scientific">Streptomyces fildesensis</name>
    <dbReference type="NCBI Taxonomy" id="375757"/>
    <lineage>
        <taxon>Bacteria</taxon>
        <taxon>Bacillati</taxon>
        <taxon>Actinomycetota</taxon>
        <taxon>Actinomycetes</taxon>
        <taxon>Kitasatosporales</taxon>
        <taxon>Streptomycetaceae</taxon>
        <taxon>Streptomyces</taxon>
    </lineage>
</organism>
<dbReference type="SUPFAM" id="SSF46785">
    <property type="entry name" value="Winged helix' DNA-binding domain"/>
    <property type="match status" value="1"/>
</dbReference>
<dbReference type="InterPro" id="IPR005119">
    <property type="entry name" value="LysR_subst-bd"/>
</dbReference>
<dbReference type="PROSITE" id="PS50931">
    <property type="entry name" value="HTH_LYSR"/>
    <property type="match status" value="1"/>
</dbReference>
<dbReference type="Proteomes" id="UP001614394">
    <property type="component" value="Unassembled WGS sequence"/>
</dbReference>
<dbReference type="SUPFAM" id="SSF53850">
    <property type="entry name" value="Periplasmic binding protein-like II"/>
    <property type="match status" value="1"/>
</dbReference>
<evidence type="ECO:0000256" key="2">
    <source>
        <dbReference type="ARBA" id="ARBA00023015"/>
    </source>
</evidence>
<dbReference type="PANTHER" id="PTHR30346">
    <property type="entry name" value="TRANSCRIPTIONAL DUAL REGULATOR HCAR-RELATED"/>
    <property type="match status" value="1"/>
</dbReference>
<evidence type="ECO:0000313" key="7">
    <source>
        <dbReference type="Proteomes" id="UP001614394"/>
    </source>
</evidence>
<proteinExistence type="inferred from homology"/>
<dbReference type="PANTHER" id="PTHR30346:SF29">
    <property type="entry name" value="LYSR SUBSTRATE-BINDING"/>
    <property type="match status" value="1"/>
</dbReference>
<protein>
    <submittedName>
        <fullName evidence="6">LysR family transcriptional regulator</fullName>
    </submittedName>
</protein>
<dbReference type="Pfam" id="PF03466">
    <property type="entry name" value="LysR_substrate"/>
    <property type="match status" value="1"/>
</dbReference>
<keyword evidence="2" id="KW-0805">Transcription regulation</keyword>
<dbReference type="CDD" id="cd05466">
    <property type="entry name" value="PBP2_LTTR_substrate"/>
    <property type="match status" value="1"/>
</dbReference>
<evidence type="ECO:0000256" key="1">
    <source>
        <dbReference type="ARBA" id="ARBA00009437"/>
    </source>
</evidence>
<evidence type="ECO:0000256" key="4">
    <source>
        <dbReference type="ARBA" id="ARBA00023163"/>
    </source>
</evidence>
<dbReference type="EMBL" id="JBITYG010000012">
    <property type="protein sequence ID" value="MFI9105464.1"/>
    <property type="molecule type" value="Genomic_DNA"/>
</dbReference>
<dbReference type="InterPro" id="IPR000847">
    <property type="entry name" value="LysR_HTH_N"/>
</dbReference>
<dbReference type="PRINTS" id="PR00039">
    <property type="entry name" value="HTHLYSR"/>
</dbReference>
<dbReference type="InterPro" id="IPR036388">
    <property type="entry name" value="WH-like_DNA-bd_sf"/>
</dbReference>
<keyword evidence="3" id="KW-0238">DNA-binding</keyword>
<keyword evidence="4" id="KW-0804">Transcription</keyword>
<evidence type="ECO:0000313" key="6">
    <source>
        <dbReference type="EMBL" id="MFI9105464.1"/>
    </source>
</evidence>
<gene>
    <name evidence="6" type="ORF">ACIGXA_33640</name>
</gene>
<comment type="similarity">
    <text evidence="1">Belongs to the LysR transcriptional regulatory family.</text>
</comment>
<dbReference type="Pfam" id="PF00126">
    <property type="entry name" value="HTH_1"/>
    <property type="match status" value="1"/>
</dbReference>
<keyword evidence="7" id="KW-1185">Reference proteome</keyword>
<evidence type="ECO:0000256" key="3">
    <source>
        <dbReference type="ARBA" id="ARBA00023125"/>
    </source>
</evidence>
<evidence type="ECO:0000259" key="5">
    <source>
        <dbReference type="PROSITE" id="PS50931"/>
    </source>
</evidence>